<dbReference type="PANTHER" id="PTHR12702:SF0">
    <property type="entry name" value="EXOCYST COMPLEX COMPONENT 6"/>
    <property type="match status" value="1"/>
</dbReference>
<dbReference type="PANTHER" id="PTHR12702">
    <property type="entry name" value="SEC15"/>
    <property type="match status" value="1"/>
</dbReference>
<keyword evidence="2" id="KW-1185">Reference proteome</keyword>
<protein>
    <submittedName>
        <fullName evidence="1">Uncharacterized protein</fullName>
    </submittedName>
</protein>
<evidence type="ECO:0000313" key="1">
    <source>
        <dbReference type="EMBL" id="KAK9047206.1"/>
    </source>
</evidence>
<accession>A0ABR2UBY0</accession>
<dbReference type="InterPro" id="IPR007225">
    <property type="entry name" value="EXOC6/Sec15"/>
</dbReference>
<comment type="caution">
    <text evidence="1">The sequence shown here is derived from an EMBL/GenBank/DDBJ whole genome shotgun (WGS) entry which is preliminary data.</text>
</comment>
<gene>
    <name evidence="1" type="ORF">V6N11_053056</name>
</gene>
<dbReference type="EMBL" id="JBBPBN010000001">
    <property type="protein sequence ID" value="KAK9047206.1"/>
    <property type="molecule type" value="Genomic_DNA"/>
</dbReference>
<proteinExistence type="predicted"/>
<evidence type="ECO:0000313" key="2">
    <source>
        <dbReference type="Proteomes" id="UP001396334"/>
    </source>
</evidence>
<name>A0ABR2UBY0_9ROSI</name>
<reference evidence="1 2" key="1">
    <citation type="journal article" date="2024" name="G3 (Bethesda)">
        <title>Genome assembly of Hibiscus sabdariffa L. provides insights into metabolisms of medicinal natural products.</title>
        <authorList>
            <person name="Kim T."/>
        </authorList>
    </citation>
    <scope>NUCLEOTIDE SEQUENCE [LARGE SCALE GENOMIC DNA]</scope>
    <source>
        <strain evidence="1">TK-2024</strain>
        <tissue evidence="1">Old leaves</tissue>
    </source>
</reference>
<sequence>MNMAGMDFVYQLDVDEVIEESVLKLDLTPLHRSCSYHIHTCLGLQEQFRDYYFKNRSLQLTSDLQIPFSQALVESHQTCLAQIAGYFIVQDRVLRTSGVLDAQFAQMVSATHLLLVKDYITLLGTHRKHKLDIRRGQHSATGCFIQRWEWGSQAYIEFHHCSISEQQCEEV</sequence>
<dbReference type="Proteomes" id="UP001396334">
    <property type="component" value="Unassembled WGS sequence"/>
</dbReference>
<organism evidence="1 2">
    <name type="scientific">Hibiscus sabdariffa</name>
    <name type="common">roselle</name>
    <dbReference type="NCBI Taxonomy" id="183260"/>
    <lineage>
        <taxon>Eukaryota</taxon>
        <taxon>Viridiplantae</taxon>
        <taxon>Streptophyta</taxon>
        <taxon>Embryophyta</taxon>
        <taxon>Tracheophyta</taxon>
        <taxon>Spermatophyta</taxon>
        <taxon>Magnoliopsida</taxon>
        <taxon>eudicotyledons</taxon>
        <taxon>Gunneridae</taxon>
        <taxon>Pentapetalae</taxon>
        <taxon>rosids</taxon>
        <taxon>malvids</taxon>
        <taxon>Malvales</taxon>
        <taxon>Malvaceae</taxon>
        <taxon>Malvoideae</taxon>
        <taxon>Hibiscus</taxon>
    </lineage>
</organism>